<keyword evidence="2" id="KW-1133">Transmembrane helix</keyword>
<sequence>MGMVGVASAELVHGQAAPDLEVYYDDEASVDMKGFWLDGPMDSSAHVDALPGMGGGTFRAVGSFRSAFSTREAGGWLSSDGGWVLYMADQVGLYLFGSAWPLIAGLVAILFGTGVVALLARSLRTLFAPCSWAAWTCSLVLACCPCPRRKTPGEAKLGKLVPPAAPPLADVVWRGPAVGADPTTDWYRKSIKEGRGSKRGQNDLLIRVDYRVARLKLNMKSPARINRQGLWVEYDSVKGASDKGFRRELEQRDPRWLHLCRSTSCAGCKGRENELHCKEYAALPGGALLRGAARLSVPPRHQPGAPTSPGDPVPAPAGPPSVRFEAPPVPEFPKPPTPPPMPLGRRFVVRARVQWPEGAQCMIFRGRAADAVAASAVADYLDGAMALEVEDPTGATIRFLVKPDGVIRAPAPGPSERLPAGFIEEMLHHAPLGCEELGVSVSATNVPEEVWHKLAAWHGLPVGGRAGPLSEARWRLLREKVVSLVRWHPEGGVAPSPNFEARATEADAKLRSHWQRLDRSSSPRPPAGSTRRGSRSPSAEGGRAASSEAPVSGESHQGDDGGDMMACYLEEKARGSSDAAAVQSVAAGFDVEAQQVLAGLVRYAQHLKQQTTEPEELARLDGHSGSWEALQQVPSRPQTPEAAPSSLQGLLRLPPERHRSQGPPAIQADSAPLFEARPPLSPAAATPAFTFGPRGAGLPATAAGLAPVVRPQAPNIGALFRCDQHA</sequence>
<evidence type="ECO:0000256" key="2">
    <source>
        <dbReference type="SAM" id="Phobius"/>
    </source>
</evidence>
<feature type="compositionally biased region" description="Low complexity" evidence="1">
    <location>
        <begin position="535"/>
        <end position="550"/>
    </location>
</feature>
<evidence type="ECO:0000256" key="1">
    <source>
        <dbReference type="SAM" id="MobiDB-lite"/>
    </source>
</evidence>
<keyword evidence="2" id="KW-0472">Membrane</keyword>
<feature type="compositionally biased region" description="Pro residues" evidence="1">
    <location>
        <begin position="327"/>
        <end position="341"/>
    </location>
</feature>
<gene>
    <name evidence="3" type="ORF">PCOR1329_LOCUS22333</name>
</gene>
<accession>A0ABN9RSD7</accession>
<organism evidence="3 4">
    <name type="scientific">Prorocentrum cordatum</name>
    <dbReference type="NCBI Taxonomy" id="2364126"/>
    <lineage>
        <taxon>Eukaryota</taxon>
        <taxon>Sar</taxon>
        <taxon>Alveolata</taxon>
        <taxon>Dinophyceae</taxon>
        <taxon>Prorocentrales</taxon>
        <taxon>Prorocentraceae</taxon>
        <taxon>Prorocentrum</taxon>
    </lineage>
</organism>
<name>A0ABN9RSD7_9DINO</name>
<feature type="transmembrane region" description="Helical" evidence="2">
    <location>
        <begin position="93"/>
        <end position="119"/>
    </location>
</feature>
<proteinExistence type="predicted"/>
<evidence type="ECO:0000313" key="3">
    <source>
        <dbReference type="EMBL" id="CAK0820799.1"/>
    </source>
</evidence>
<evidence type="ECO:0000313" key="4">
    <source>
        <dbReference type="Proteomes" id="UP001189429"/>
    </source>
</evidence>
<comment type="caution">
    <text evidence="3">The sequence shown here is derived from an EMBL/GenBank/DDBJ whole genome shotgun (WGS) entry which is preliminary data.</text>
</comment>
<feature type="region of interest" description="Disordered" evidence="1">
    <location>
        <begin position="512"/>
        <end position="563"/>
    </location>
</feature>
<feature type="region of interest" description="Disordered" evidence="1">
    <location>
        <begin position="296"/>
        <end position="341"/>
    </location>
</feature>
<dbReference type="EMBL" id="CAUYUJ010007447">
    <property type="protein sequence ID" value="CAK0820799.1"/>
    <property type="molecule type" value="Genomic_DNA"/>
</dbReference>
<feature type="compositionally biased region" description="Pro residues" evidence="1">
    <location>
        <begin position="309"/>
        <end position="319"/>
    </location>
</feature>
<reference evidence="3" key="1">
    <citation type="submission" date="2023-10" db="EMBL/GenBank/DDBJ databases">
        <authorList>
            <person name="Chen Y."/>
            <person name="Shah S."/>
            <person name="Dougan E. K."/>
            <person name="Thang M."/>
            <person name="Chan C."/>
        </authorList>
    </citation>
    <scope>NUCLEOTIDE SEQUENCE [LARGE SCALE GENOMIC DNA]</scope>
</reference>
<keyword evidence="4" id="KW-1185">Reference proteome</keyword>
<feature type="compositionally biased region" description="Basic and acidic residues" evidence="1">
    <location>
        <begin position="512"/>
        <end position="521"/>
    </location>
</feature>
<protein>
    <submittedName>
        <fullName evidence="3">Uncharacterized protein</fullName>
    </submittedName>
</protein>
<keyword evidence="2" id="KW-0812">Transmembrane</keyword>
<dbReference type="Proteomes" id="UP001189429">
    <property type="component" value="Unassembled WGS sequence"/>
</dbReference>